<dbReference type="EMBL" id="QHCS01000012">
    <property type="protein sequence ID" value="RHX83094.1"/>
    <property type="molecule type" value="Genomic_DNA"/>
</dbReference>
<protein>
    <submittedName>
        <fullName evidence="1">Uncharacterized protein</fullName>
    </submittedName>
</protein>
<dbReference type="Proteomes" id="UP000266669">
    <property type="component" value="Unassembled WGS sequence"/>
</dbReference>
<dbReference type="AlphaFoldDB" id="A0A8B3CKD2"/>
<proteinExistence type="predicted"/>
<reference evidence="2" key="1">
    <citation type="submission" date="2018-05" db="EMBL/GenBank/DDBJ databases">
        <title>Leptospira yasudae sp. nov. and Leptospira stimsonii sp. nov., two pathogenic species of the genus Leptospira isolated from environmental sources.</title>
        <authorList>
            <person name="Casanovas-Massana A."/>
            <person name="Hamond C."/>
            <person name="Santos L.A."/>
            <person name="Hacker K.P."/>
            <person name="Balassiano I."/>
            <person name="Medeiros M.A."/>
            <person name="Reis M.G."/>
            <person name="Ko A.I."/>
            <person name="Wunder E.A."/>
        </authorList>
    </citation>
    <scope>NUCLEOTIDE SEQUENCE [LARGE SCALE GENOMIC DNA]</scope>
    <source>
        <strain evidence="2">AMB6-RJ</strain>
    </source>
</reference>
<evidence type="ECO:0000313" key="2">
    <source>
        <dbReference type="Proteomes" id="UP000266669"/>
    </source>
</evidence>
<evidence type="ECO:0000313" key="1">
    <source>
        <dbReference type="EMBL" id="RHX83094.1"/>
    </source>
</evidence>
<gene>
    <name evidence="1" type="ORF">DLM78_23115</name>
</gene>
<comment type="caution">
    <text evidence="1">The sequence shown here is derived from an EMBL/GenBank/DDBJ whole genome shotgun (WGS) entry which is preliminary data.</text>
</comment>
<sequence>MGRSASQSFDFYNLLIEYSYLILRTKTKNPLSQLYVLQAEKSDASVTKFFLAACRISAFIGESLSAFFSLSLFHSIKISFIRFPKS</sequence>
<accession>A0A8B3CKD2</accession>
<organism evidence="1 2">
    <name type="scientific">Leptospira stimsonii</name>
    <dbReference type="NCBI Taxonomy" id="2202203"/>
    <lineage>
        <taxon>Bacteria</taxon>
        <taxon>Pseudomonadati</taxon>
        <taxon>Spirochaetota</taxon>
        <taxon>Spirochaetia</taxon>
        <taxon>Leptospirales</taxon>
        <taxon>Leptospiraceae</taxon>
        <taxon>Leptospira</taxon>
    </lineage>
</organism>
<name>A0A8B3CKD2_9LEPT</name>